<dbReference type="SUPFAM" id="SSF56935">
    <property type="entry name" value="Porins"/>
    <property type="match status" value="1"/>
</dbReference>
<evidence type="ECO:0000313" key="1">
    <source>
        <dbReference type="EMBL" id="ADE14904.1"/>
    </source>
</evidence>
<proteinExistence type="predicted"/>
<dbReference type="Proteomes" id="UP000001844">
    <property type="component" value="Chromosome"/>
</dbReference>
<dbReference type="KEGG" id="nhl:Nhal_1783"/>
<name>D5C312_NITHN</name>
<dbReference type="eggNOG" id="COG4771">
    <property type="taxonomic scope" value="Bacteria"/>
</dbReference>
<reference evidence="2" key="1">
    <citation type="submission" date="2010-04" db="EMBL/GenBank/DDBJ databases">
        <title>Complete genome sequence of Nitrosococcus halophilus Nc4, a salt-adapted, aerobic obligate ammonia-oxidizing sulfur purple bacterium.</title>
        <authorList>
            <consortium name="US DOE Joint Genome Institute"/>
            <person name="Campbell M.A."/>
            <person name="Malfatti S.A."/>
            <person name="Chain P.S.G."/>
            <person name="Heidelberg J.F."/>
            <person name="Ward B.B."/>
            <person name="Klotz M.G."/>
        </authorList>
    </citation>
    <scope>NUCLEOTIDE SEQUENCE [LARGE SCALE GENOMIC DNA]</scope>
    <source>
        <strain evidence="2">Nc4</strain>
    </source>
</reference>
<gene>
    <name evidence="1" type="ordered locus">Nhal_1783</name>
</gene>
<protein>
    <submittedName>
        <fullName evidence="1">TonB-dependent receptor</fullName>
    </submittedName>
</protein>
<sequence length="75" mass="8159">MLEILHPNNKWRVLRNINFLFIGCALPGSVLAQNTSDDVDAIERIEVIRGGTAAYGFGAGGLINIITNTAQDEME</sequence>
<keyword evidence="1" id="KW-0675">Receptor</keyword>
<dbReference type="Gene3D" id="2.170.130.10">
    <property type="entry name" value="TonB-dependent receptor, plug domain"/>
    <property type="match status" value="1"/>
</dbReference>
<dbReference type="STRING" id="472759.Nhal_1783"/>
<dbReference type="InterPro" id="IPR037066">
    <property type="entry name" value="Plug_dom_sf"/>
</dbReference>
<dbReference type="RefSeq" id="WP_013032789.1">
    <property type="nucleotide sequence ID" value="NC_013960.1"/>
</dbReference>
<dbReference type="EMBL" id="CP001798">
    <property type="protein sequence ID" value="ADE14904.1"/>
    <property type="molecule type" value="Genomic_DNA"/>
</dbReference>
<evidence type="ECO:0000313" key="2">
    <source>
        <dbReference type="Proteomes" id="UP000001844"/>
    </source>
</evidence>
<keyword evidence="2" id="KW-1185">Reference proteome</keyword>
<dbReference type="HOGENOM" id="CLU_2667362_0_0_6"/>
<dbReference type="AlphaFoldDB" id="D5C312"/>
<accession>D5C312</accession>
<organism evidence="1 2">
    <name type="scientific">Nitrosococcus halophilus (strain Nc4)</name>
    <dbReference type="NCBI Taxonomy" id="472759"/>
    <lineage>
        <taxon>Bacteria</taxon>
        <taxon>Pseudomonadati</taxon>
        <taxon>Pseudomonadota</taxon>
        <taxon>Gammaproteobacteria</taxon>
        <taxon>Chromatiales</taxon>
        <taxon>Chromatiaceae</taxon>
        <taxon>Nitrosococcus</taxon>
    </lineage>
</organism>